<dbReference type="EMBL" id="VKKZ01000005">
    <property type="protein sequence ID" value="KAA6437999.1"/>
    <property type="molecule type" value="Genomic_DNA"/>
</dbReference>
<proteinExistence type="predicted"/>
<accession>A0A5M8QPJ9</accession>
<dbReference type="OrthoDB" id="964025at2"/>
<dbReference type="RefSeq" id="WP_149096732.1">
    <property type="nucleotide sequence ID" value="NZ_BMMG01000015.1"/>
</dbReference>
<reference evidence="1 3" key="2">
    <citation type="submission" date="2019-09" db="EMBL/GenBank/DDBJ databases">
        <title>A bacterium isolated from glacier soil.</title>
        <authorList>
            <person name="Liu Q."/>
        </authorList>
    </citation>
    <scope>NUCLEOTIDE SEQUENCE [LARGE SCALE GENOMIC DNA]</scope>
    <source>
        <strain evidence="1 3">MDT1-10-3</strain>
    </source>
</reference>
<evidence type="ECO:0000313" key="2">
    <source>
        <dbReference type="EMBL" id="MFA1771240.1"/>
    </source>
</evidence>
<name>A0A5M8QPJ9_9BACT</name>
<dbReference type="AlphaFoldDB" id="A0A5M8QPJ9"/>
<reference evidence="1 3" key="1">
    <citation type="submission" date="2019-07" db="EMBL/GenBank/DDBJ databases">
        <authorList>
            <person name="Qu J.-H."/>
        </authorList>
    </citation>
    <scope>NUCLEOTIDE SEQUENCE [LARGE SCALE GENOMIC DNA]</scope>
    <source>
        <strain evidence="1 3">MDT1-10-3</strain>
    </source>
</reference>
<keyword evidence="4" id="KW-1185">Reference proteome</keyword>
<organism evidence="1 3">
    <name type="scientific">Rufibacter glacialis</name>
    <dbReference type="NCBI Taxonomy" id="1259555"/>
    <lineage>
        <taxon>Bacteria</taxon>
        <taxon>Pseudomonadati</taxon>
        <taxon>Bacteroidota</taxon>
        <taxon>Cytophagia</taxon>
        <taxon>Cytophagales</taxon>
        <taxon>Hymenobacteraceae</taxon>
        <taxon>Rufibacter</taxon>
    </lineage>
</organism>
<dbReference type="Proteomes" id="UP001570846">
    <property type="component" value="Unassembled WGS sequence"/>
</dbReference>
<dbReference type="EMBL" id="JBGOGF010000004">
    <property type="protein sequence ID" value="MFA1771240.1"/>
    <property type="molecule type" value="Genomic_DNA"/>
</dbReference>
<dbReference type="Pfam" id="PF07377">
    <property type="entry name" value="DUF1493"/>
    <property type="match status" value="1"/>
</dbReference>
<dbReference type="InterPro" id="IPR010862">
    <property type="entry name" value="DUF1493"/>
</dbReference>
<comment type="caution">
    <text evidence="1">The sequence shown here is derived from an EMBL/GenBank/DDBJ whole genome shotgun (WGS) entry which is preliminary data.</text>
</comment>
<evidence type="ECO:0000313" key="4">
    <source>
        <dbReference type="Proteomes" id="UP001570846"/>
    </source>
</evidence>
<evidence type="ECO:0000313" key="1">
    <source>
        <dbReference type="EMBL" id="KAA6437999.1"/>
    </source>
</evidence>
<protein>
    <submittedName>
        <fullName evidence="1">DUF1493 family protein</fullName>
    </submittedName>
</protein>
<evidence type="ECO:0000313" key="3">
    <source>
        <dbReference type="Proteomes" id="UP000323866"/>
    </source>
</evidence>
<reference evidence="2 4" key="3">
    <citation type="submission" date="2024-08" db="EMBL/GenBank/DDBJ databases">
        <authorList>
            <person name="Wei W."/>
        </authorList>
    </citation>
    <scope>NUCLEOTIDE SEQUENCE [LARGE SCALE GENOMIC DNA]</scope>
    <source>
        <strain evidence="2 4">XU2</strain>
    </source>
</reference>
<gene>
    <name evidence="2" type="ORF">ACD591_08050</name>
    <name evidence="1" type="ORF">FOE74_00885</name>
</gene>
<dbReference type="Proteomes" id="UP000323866">
    <property type="component" value="Unassembled WGS sequence"/>
</dbReference>
<sequence>MKKEVYTSFSELRRTSEKMLKLVQRTLAGQEPVNLRTSINDDLGIAGLDWDMFLEEYEKEFKAQLHGLEYTDYFPKEGLTFVDSLLGWTRLLWLLIIYLPARLLEIEKKKILWYTEPQALTIGDLVLSALAGEFVKREQAVIKIKNTSRNKV</sequence>